<proteinExistence type="predicted"/>
<dbReference type="WBParaSite" id="ES5_v2.g13984.t1">
    <property type="protein sequence ID" value="ES5_v2.g13984.t1"/>
    <property type="gene ID" value="ES5_v2.g13984"/>
</dbReference>
<sequence>MLTFNTENMEPQNFPFKPPVMDYIFKNAEPKHLIKLYQTCKFFYNKFRRNIILNLEMVADGEDELFTPMKTIVRVSNPHLQKIKYFCITDSFVCRVLRFGEVIPLFSDYTVKKLDFCSILLLKEFEILTNAGTIQELKIGRVYGSDNFLSVEDIISQVPNATSIEISESCFNPTTCASLASLNHKAKLSNFVLHNICDFRHFNISFISFILKNAASDCNVRFDFKLYDGDDDSINGINEQIKSIEAKYSDYISRVIKLPDLEKSELLREFML</sequence>
<organism evidence="1 2">
    <name type="scientific">Panagrolaimus sp. ES5</name>
    <dbReference type="NCBI Taxonomy" id="591445"/>
    <lineage>
        <taxon>Eukaryota</taxon>
        <taxon>Metazoa</taxon>
        <taxon>Ecdysozoa</taxon>
        <taxon>Nematoda</taxon>
        <taxon>Chromadorea</taxon>
        <taxon>Rhabditida</taxon>
        <taxon>Tylenchina</taxon>
        <taxon>Panagrolaimomorpha</taxon>
        <taxon>Panagrolaimoidea</taxon>
        <taxon>Panagrolaimidae</taxon>
        <taxon>Panagrolaimus</taxon>
    </lineage>
</organism>
<evidence type="ECO:0000313" key="1">
    <source>
        <dbReference type="Proteomes" id="UP000887579"/>
    </source>
</evidence>
<name>A0AC34FAE2_9BILA</name>
<dbReference type="Proteomes" id="UP000887579">
    <property type="component" value="Unplaced"/>
</dbReference>
<protein>
    <submittedName>
        <fullName evidence="2">F-box domain-containing protein</fullName>
    </submittedName>
</protein>
<reference evidence="2" key="1">
    <citation type="submission" date="2022-11" db="UniProtKB">
        <authorList>
            <consortium name="WormBaseParasite"/>
        </authorList>
    </citation>
    <scope>IDENTIFICATION</scope>
</reference>
<accession>A0AC34FAE2</accession>
<evidence type="ECO:0000313" key="2">
    <source>
        <dbReference type="WBParaSite" id="ES5_v2.g13984.t1"/>
    </source>
</evidence>